<comment type="catalytic activity">
    <reaction evidence="3">
        <text>a 5'-end (N(2),N(7)-dimethyl 5'-triphosphoguanosine)-ribonucleoside in snoRNA + S-adenosyl-L-methionine = a 5'-end (N(2),N(2),N(7)-trimethyl 5'-triphosphoguanosine)-ribonucleoside in snoRNA + S-adenosyl-L-homocysteine + H(+)</text>
        <dbReference type="Rhea" id="RHEA:78507"/>
        <dbReference type="Rhea" id="RHEA-COMP:19088"/>
        <dbReference type="Rhea" id="RHEA-COMP:19090"/>
        <dbReference type="ChEBI" id="CHEBI:15378"/>
        <dbReference type="ChEBI" id="CHEBI:57856"/>
        <dbReference type="ChEBI" id="CHEBI:59789"/>
        <dbReference type="ChEBI" id="CHEBI:167623"/>
        <dbReference type="ChEBI" id="CHEBI:172880"/>
    </reaction>
    <physiologicalReaction direction="left-to-right" evidence="3">
        <dbReference type="Rhea" id="RHEA:78508"/>
    </physiologicalReaction>
</comment>
<feature type="compositionally biased region" description="Polar residues" evidence="8">
    <location>
        <begin position="21"/>
        <end position="30"/>
    </location>
</feature>
<evidence type="ECO:0000256" key="7">
    <source>
        <dbReference type="ARBA" id="ARBA00049790"/>
    </source>
</evidence>
<comment type="catalytic activity">
    <reaction evidence="5">
        <text>a 5'-end (N(2),N(7)-dimethyl 5'-triphosphoguanosine)-ribonucleoside in snRNA + S-adenosyl-L-methionine = a 5'-end (N(2),N(2),N(7)-trimethyl 5'-triphosphoguanosine)-ribonucleoside in snRNA + S-adenosyl-L-homocysteine + H(+)</text>
        <dbReference type="Rhea" id="RHEA:78479"/>
        <dbReference type="Rhea" id="RHEA-COMP:19087"/>
        <dbReference type="Rhea" id="RHEA-COMP:19089"/>
        <dbReference type="ChEBI" id="CHEBI:15378"/>
        <dbReference type="ChEBI" id="CHEBI:57856"/>
        <dbReference type="ChEBI" id="CHEBI:59789"/>
        <dbReference type="ChEBI" id="CHEBI:167623"/>
        <dbReference type="ChEBI" id="CHEBI:172880"/>
    </reaction>
    <physiologicalReaction direction="left-to-right" evidence="5">
        <dbReference type="Rhea" id="RHEA:78480"/>
    </physiologicalReaction>
</comment>
<evidence type="ECO:0000313" key="10">
    <source>
        <dbReference type="Proteomes" id="UP001153069"/>
    </source>
</evidence>
<feature type="compositionally biased region" description="Low complexity" evidence="8">
    <location>
        <begin position="80"/>
        <end position="97"/>
    </location>
</feature>
<feature type="compositionally biased region" description="Pro residues" evidence="8">
    <location>
        <begin position="254"/>
        <end position="264"/>
    </location>
</feature>
<dbReference type="GO" id="GO:0071164">
    <property type="term" value="F:RNA cap trimethylguanosine synthase activity"/>
    <property type="evidence" value="ECO:0007669"/>
    <property type="project" value="TreeGrafter"/>
</dbReference>
<evidence type="ECO:0000256" key="4">
    <source>
        <dbReference type="ARBA" id="ARBA00048740"/>
    </source>
</evidence>
<dbReference type="GO" id="GO:0005634">
    <property type="term" value="C:nucleus"/>
    <property type="evidence" value="ECO:0007669"/>
    <property type="project" value="TreeGrafter"/>
</dbReference>
<evidence type="ECO:0000256" key="3">
    <source>
        <dbReference type="ARBA" id="ARBA00047418"/>
    </source>
</evidence>
<dbReference type="EMBL" id="CAICTM010002906">
    <property type="protein sequence ID" value="CAB9530516.1"/>
    <property type="molecule type" value="Genomic_DNA"/>
</dbReference>
<accession>A0A9N8HYJ9</accession>
<feature type="compositionally biased region" description="Polar residues" evidence="8">
    <location>
        <begin position="109"/>
        <end position="120"/>
    </location>
</feature>
<dbReference type="CDD" id="cd02440">
    <property type="entry name" value="AdoMet_MTases"/>
    <property type="match status" value="1"/>
</dbReference>
<reference evidence="9" key="1">
    <citation type="submission" date="2020-06" db="EMBL/GenBank/DDBJ databases">
        <authorList>
            <consortium name="Plant Systems Biology data submission"/>
        </authorList>
    </citation>
    <scope>NUCLEOTIDE SEQUENCE</scope>
    <source>
        <strain evidence="9">D6</strain>
    </source>
</reference>
<organism evidence="9 10">
    <name type="scientific">Seminavis robusta</name>
    <dbReference type="NCBI Taxonomy" id="568900"/>
    <lineage>
        <taxon>Eukaryota</taxon>
        <taxon>Sar</taxon>
        <taxon>Stramenopiles</taxon>
        <taxon>Ochrophyta</taxon>
        <taxon>Bacillariophyta</taxon>
        <taxon>Bacillariophyceae</taxon>
        <taxon>Bacillariophycidae</taxon>
        <taxon>Naviculales</taxon>
        <taxon>Naviculaceae</taxon>
        <taxon>Seminavis</taxon>
    </lineage>
</organism>
<feature type="region of interest" description="Disordered" evidence="8">
    <location>
        <begin position="608"/>
        <end position="636"/>
    </location>
</feature>
<evidence type="ECO:0000256" key="6">
    <source>
        <dbReference type="ARBA" id="ARBA00049075"/>
    </source>
</evidence>
<feature type="compositionally biased region" description="Acidic residues" evidence="8">
    <location>
        <begin position="1"/>
        <end position="10"/>
    </location>
</feature>
<evidence type="ECO:0000256" key="5">
    <source>
        <dbReference type="ARBA" id="ARBA00048763"/>
    </source>
</evidence>
<dbReference type="Pfam" id="PF09445">
    <property type="entry name" value="Methyltransf_15"/>
    <property type="match status" value="1"/>
</dbReference>
<feature type="region of interest" description="Disordered" evidence="8">
    <location>
        <begin position="1"/>
        <end position="169"/>
    </location>
</feature>
<feature type="compositionally biased region" description="Acidic residues" evidence="8">
    <location>
        <begin position="625"/>
        <end position="636"/>
    </location>
</feature>
<feature type="compositionally biased region" description="Basic residues" evidence="8">
    <location>
        <begin position="53"/>
        <end position="66"/>
    </location>
</feature>
<dbReference type="InterPro" id="IPR019012">
    <property type="entry name" value="RNA_cap_Gua-N2-MeTrfase"/>
</dbReference>
<feature type="compositionally biased region" description="Basic and acidic residues" evidence="8">
    <location>
        <begin position="155"/>
        <end position="167"/>
    </location>
</feature>
<evidence type="ECO:0000256" key="1">
    <source>
        <dbReference type="ARBA" id="ARBA00018517"/>
    </source>
</evidence>
<dbReference type="InterPro" id="IPR029063">
    <property type="entry name" value="SAM-dependent_MTases_sf"/>
</dbReference>
<protein>
    <recommendedName>
        <fullName evidence="1">Trimethylguanosine synthase</fullName>
    </recommendedName>
    <alternativeName>
        <fullName evidence="7">Cap-specific guanine-N(2) methyltransferase</fullName>
    </alternativeName>
</protein>
<comment type="catalytic activity">
    <reaction evidence="4">
        <text>a 5'-end (N(7)-methyl 5'-triphosphoguanosine)-ribonucleoside in snoRNA + S-adenosyl-L-methionine = a 5'-end (N(2),N(7)-dimethyl 5'-triphosphoguanosine)-ribonucleoside in snoRNA + S-adenosyl-L-homocysteine + H(+)</text>
        <dbReference type="Rhea" id="RHEA:78475"/>
        <dbReference type="Rhea" id="RHEA-COMP:19086"/>
        <dbReference type="Rhea" id="RHEA-COMP:19088"/>
        <dbReference type="ChEBI" id="CHEBI:15378"/>
        <dbReference type="ChEBI" id="CHEBI:57856"/>
        <dbReference type="ChEBI" id="CHEBI:59789"/>
        <dbReference type="ChEBI" id="CHEBI:156461"/>
        <dbReference type="ChEBI" id="CHEBI:172880"/>
    </reaction>
    <physiologicalReaction direction="left-to-right" evidence="4">
        <dbReference type="Rhea" id="RHEA:78476"/>
    </physiologicalReaction>
</comment>
<dbReference type="AlphaFoldDB" id="A0A9N8HYJ9"/>
<feature type="compositionally biased region" description="Low complexity" evidence="8">
    <location>
        <begin position="31"/>
        <end position="44"/>
    </location>
</feature>
<comment type="caution">
    <text evidence="9">The sequence shown here is derived from an EMBL/GenBank/DDBJ whole genome shotgun (WGS) entry which is preliminary data.</text>
</comment>
<name>A0A9N8HYJ9_9STRA</name>
<dbReference type="PANTHER" id="PTHR14741">
    <property type="entry name" value="S-ADENOSYLMETHIONINE-DEPENDENT METHYLTRANSFERASE RELATED"/>
    <property type="match status" value="1"/>
</dbReference>
<dbReference type="PANTHER" id="PTHR14741:SF32">
    <property type="entry name" value="TRIMETHYLGUANOSINE SYNTHASE"/>
    <property type="match status" value="1"/>
</dbReference>
<evidence type="ECO:0000256" key="8">
    <source>
        <dbReference type="SAM" id="MobiDB-lite"/>
    </source>
</evidence>
<comment type="similarity">
    <text evidence="2">Belongs to the methyltransferase superfamily. Trimethylguanosine synthase family.</text>
</comment>
<dbReference type="SUPFAM" id="SSF53335">
    <property type="entry name" value="S-adenosyl-L-methionine-dependent methyltransferases"/>
    <property type="match status" value="1"/>
</dbReference>
<keyword evidence="10" id="KW-1185">Reference proteome</keyword>
<sequence length="636" mass="70235">MTEGVGDDFFDDCKMSATPMMPSSSLGTSPRNRNNNNYNNNNAFGGRGGGGGGKKRNQNRRRKNNSFKKEDGNGNNDYPSYNNLQSNNSNNGSNNRSPQSEGNGKKKNYNNARSRSNSPMTGAARSKSPNGGRSRSPKGCGKNNRNKHHNANSNDLHHHYNPKKDGPPDITVVVNRVDLYDSAAHIVAVAVDGPNQHPAPPYPVQPFNFDKNRHAKSINKRKFADCLVAIQRVPYSVKYVPCEDLLATHETVPLPPRAHSPTPPHGESVVDNTTPNPYDKSIDKYWAQRRRLFAKFDQGIQLDSEGWYSVTPEIIADHVAHRVGDLAASSTTTGGWVVLDAFCGCGGNGIAFSKVPADRISLVICVDTDRNKLRMAAHNAALYHIPPSQIVFVECNSIFILKHCYRNGEFILDQPDLLIQAGATPPQLPSPVHTEVYEGYHIGGINMLPRRIDVVFMDPPWGGVDYEVLGKNGYDLEKNMKIRCQVCLEPDEKDTIKDDFFDSFATQPANTHHKSGKAKKKANFNNNIVDDYVNGADMLKYAAAATSTRLVLYDLPRNTNKTSLGQSALAAGYRGNLKLEEHFLNGRLKTVTAYFGTDFSKLLDSTETNQAELHQPASPYPTTDQSDDDEADNEKE</sequence>
<dbReference type="OrthoDB" id="194443at2759"/>
<dbReference type="Proteomes" id="UP001153069">
    <property type="component" value="Unassembled WGS sequence"/>
</dbReference>
<feature type="region of interest" description="Disordered" evidence="8">
    <location>
        <begin position="254"/>
        <end position="274"/>
    </location>
</feature>
<proteinExistence type="inferred from homology"/>
<dbReference type="Gene3D" id="3.40.50.150">
    <property type="entry name" value="Vaccinia Virus protein VP39"/>
    <property type="match status" value="1"/>
</dbReference>
<evidence type="ECO:0000313" key="9">
    <source>
        <dbReference type="EMBL" id="CAB9530516.1"/>
    </source>
</evidence>
<evidence type="ECO:0000256" key="2">
    <source>
        <dbReference type="ARBA" id="ARBA00025783"/>
    </source>
</evidence>
<comment type="catalytic activity">
    <reaction evidence="6">
        <text>a 5'-end (N(7)-methyl 5'-triphosphoguanosine)-ribonucleoside in snRNA + S-adenosyl-L-methionine = a 5'-end (N(2),N(7)-dimethyl 5'-triphosphoguanosine)-ribonucleoside in snRNA + S-adenosyl-L-homocysteine + H(+)</text>
        <dbReference type="Rhea" id="RHEA:78471"/>
        <dbReference type="Rhea" id="RHEA-COMP:19085"/>
        <dbReference type="Rhea" id="RHEA-COMP:19087"/>
        <dbReference type="ChEBI" id="CHEBI:15378"/>
        <dbReference type="ChEBI" id="CHEBI:57856"/>
        <dbReference type="ChEBI" id="CHEBI:59789"/>
        <dbReference type="ChEBI" id="CHEBI:156461"/>
        <dbReference type="ChEBI" id="CHEBI:172880"/>
    </reaction>
    <physiologicalReaction direction="left-to-right" evidence="6">
        <dbReference type="Rhea" id="RHEA:78472"/>
    </physiologicalReaction>
</comment>
<gene>
    <name evidence="9" type="ORF">SEMRO_2908_G340050.1</name>
</gene>